<keyword evidence="1" id="KW-1133">Transmembrane helix</keyword>
<protein>
    <submittedName>
        <fullName evidence="2">Uncharacterized protein</fullName>
    </submittedName>
</protein>
<evidence type="ECO:0000256" key="1">
    <source>
        <dbReference type="SAM" id="Phobius"/>
    </source>
</evidence>
<evidence type="ECO:0000313" key="3">
    <source>
        <dbReference type="Proteomes" id="UP000006038"/>
    </source>
</evidence>
<proteinExistence type="predicted"/>
<feature type="transmembrane region" description="Helical" evidence="1">
    <location>
        <begin position="63"/>
        <end position="86"/>
    </location>
</feature>
<keyword evidence="1" id="KW-0472">Membrane</keyword>
<evidence type="ECO:0000313" key="2">
    <source>
        <dbReference type="EnsemblPlants" id="OB06G27610.1"/>
    </source>
</evidence>
<organism evidence="2">
    <name type="scientific">Oryza brachyantha</name>
    <name type="common">malo sina</name>
    <dbReference type="NCBI Taxonomy" id="4533"/>
    <lineage>
        <taxon>Eukaryota</taxon>
        <taxon>Viridiplantae</taxon>
        <taxon>Streptophyta</taxon>
        <taxon>Embryophyta</taxon>
        <taxon>Tracheophyta</taxon>
        <taxon>Spermatophyta</taxon>
        <taxon>Magnoliopsida</taxon>
        <taxon>Liliopsida</taxon>
        <taxon>Poales</taxon>
        <taxon>Poaceae</taxon>
        <taxon>BOP clade</taxon>
        <taxon>Oryzoideae</taxon>
        <taxon>Oryzeae</taxon>
        <taxon>Oryzinae</taxon>
        <taxon>Oryza</taxon>
    </lineage>
</organism>
<dbReference type="EnsemblPlants" id="OB06G27610.1">
    <property type="protein sequence ID" value="OB06G27610.1"/>
    <property type="gene ID" value="OB06G27610"/>
</dbReference>
<keyword evidence="1" id="KW-0812">Transmembrane</keyword>
<dbReference type="Proteomes" id="UP000006038">
    <property type="component" value="Chromosome 6"/>
</dbReference>
<feature type="transmembrane region" description="Helical" evidence="1">
    <location>
        <begin position="37"/>
        <end position="57"/>
    </location>
</feature>
<name>J3MFG7_ORYBR</name>
<sequence>MLASYIVGGFSAARLLTLYSSHLPWRQPCPRSRFFPSYILCLYFVPNLLGSFYFYYSKYLIDLYVMQCSGTTAQAIFFLLLCNIFYASLCPNDRKLINNKTLTFQPSVSNSVSFAENI</sequence>
<dbReference type="AlphaFoldDB" id="J3MFG7"/>
<dbReference type="Gramene" id="OB06G27610.1">
    <property type="protein sequence ID" value="OB06G27610.1"/>
    <property type="gene ID" value="OB06G27610"/>
</dbReference>
<keyword evidence="3" id="KW-1185">Reference proteome</keyword>
<reference evidence="2" key="1">
    <citation type="journal article" date="2013" name="Nat. Commun.">
        <title>Whole-genome sequencing of Oryza brachyantha reveals mechanisms underlying Oryza genome evolution.</title>
        <authorList>
            <person name="Chen J."/>
            <person name="Huang Q."/>
            <person name="Gao D."/>
            <person name="Wang J."/>
            <person name="Lang Y."/>
            <person name="Liu T."/>
            <person name="Li B."/>
            <person name="Bai Z."/>
            <person name="Luis Goicoechea J."/>
            <person name="Liang C."/>
            <person name="Chen C."/>
            <person name="Zhang W."/>
            <person name="Sun S."/>
            <person name="Liao Y."/>
            <person name="Zhang X."/>
            <person name="Yang L."/>
            <person name="Song C."/>
            <person name="Wang M."/>
            <person name="Shi J."/>
            <person name="Liu G."/>
            <person name="Liu J."/>
            <person name="Zhou H."/>
            <person name="Zhou W."/>
            <person name="Yu Q."/>
            <person name="An N."/>
            <person name="Chen Y."/>
            <person name="Cai Q."/>
            <person name="Wang B."/>
            <person name="Liu B."/>
            <person name="Min J."/>
            <person name="Huang Y."/>
            <person name="Wu H."/>
            <person name="Li Z."/>
            <person name="Zhang Y."/>
            <person name="Yin Y."/>
            <person name="Song W."/>
            <person name="Jiang J."/>
            <person name="Jackson S.A."/>
            <person name="Wing R.A."/>
            <person name="Wang J."/>
            <person name="Chen M."/>
        </authorList>
    </citation>
    <scope>NUCLEOTIDE SEQUENCE [LARGE SCALE GENOMIC DNA]</scope>
    <source>
        <strain evidence="2">cv. IRGC 101232</strain>
    </source>
</reference>
<dbReference type="HOGENOM" id="CLU_2076729_0_0_1"/>
<reference evidence="2" key="2">
    <citation type="submission" date="2013-04" db="UniProtKB">
        <authorList>
            <consortium name="EnsemblPlants"/>
        </authorList>
    </citation>
    <scope>IDENTIFICATION</scope>
</reference>
<accession>J3MFG7</accession>